<keyword evidence="2" id="KW-1185">Reference proteome</keyword>
<protein>
    <submittedName>
        <fullName evidence="1">Uncharacterized protein</fullName>
    </submittedName>
</protein>
<gene>
    <name evidence="1" type="ORF">AV530_004953</name>
</gene>
<evidence type="ECO:0000313" key="1">
    <source>
        <dbReference type="EMBL" id="OPJ78997.1"/>
    </source>
</evidence>
<comment type="caution">
    <text evidence="1">The sequence shown here is derived from an EMBL/GenBank/DDBJ whole genome shotgun (WGS) entry which is preliminary data.</text>
</comment>
<dbReference type="EMBL" id="LSYS01004732">
    <property type="protein sequence ID" value="OPJ78997.1"/>
    <property type="molecule type" value="Genomic_DNA"/>
</dbReference>
<reference evidence="1 2" key="1">
    <citation type="submission" date="2016-02" db="EMBL/GenBank/DDBJ databases">
        <title>Band-tailed pigeon sequencing and assembly.</title>
        <authorList>
            <person name="Soares A.E."/>
            <person name="Novak B.J."/>
            <person name="Rice E.S."/>
            <person name="O'Connell B."/>
            <person name="Chang D."/>
            <person name="Weber S."/>
            <person name="Shapiro B."/>
        </authorList>
    </citation>
    <scope>NUCLEOTIDE SEQUENCE [LARGE SCALE GENOMIC DNA]</scope>
    <source>
        <strain evidence="1">BTP2013</strain>
        <tissue evidence="1">Blood</tissue>
    </source>
</reference>
<evidence type="ECO:0000313" key="2">
    <source>
        <dbReference type="Proteomes" id="UP000190648"/>
    </source>
</evidence>
<organism evidence="1 2">
    <name type="scientific">Patagioenas fasciata monilis</name>
    <dbReference type="NCBI Taxonomy" id="372326"/>
    <lineage>
        <taxon>Eukaryota</taxon>
        <taxon>Metazoa</taxon>
        <taxon>Chordata</taxon>
        <taxon>Craniata</taxon>
        <taxon>Vertebrata</taxon>
        <taxon>Euteleostomi</taxon>
        <taxon>Archelosauria</taxon>
        <taxon>Archosauria</taxon>
        <taxon>Dinosauria</taxon>
        <taxon>Saurischia</taxon>
        <taxon>Theropoda</taxon>
        <taxon>Coelurosauria</taxon>
        <taxon>Aves</taxon>
        <taxon>Neognathae</taxon>
        <taxon>Neoaves</taxon>
        <taxon>Columbimorphae</taxon>
        <taxon>Columbiformes</taxon>
        <taxon>Columbidae</taxon>
        <taxon>Patagioenas</taxon>
    </lineage>
</organism>
<accession>A0A1V4K557</accession>
<sequence length="66" mass="7368">MQRAIRDTRTKHVFTVLIGNTHFSLCHGTGVSATLLVPKQKHFPMATDISAGSSWRKLNGSDFKRL</sequence>
<dbReference type="AlphaFoldDB" id="A0A1V4K557"/>
<dbReference type="Proteomes" id="UP000190648">
    <property type="component" value="Unassembled WGS sequence"/>
</dbReference>
<name>A0A1V4K557_PATFA</name>
<proteinExistence type="predicted"/>